<dbReference type="OrthoDB" id="9789237at2"/>
<evidence type="ECO:0000313" key="3">
    <source>
        <dbReference type="Proteomes" id="UP000192936"/>
    </source>
</evidence>
<name>A0A1X7HLE6_9PROT</name>
<dbReference type="EMBL" id="FXAK01000009">
    <property type="protein sequence ID" value="SMF88852.1"/>
    <property type="molecule type" value="Genomic_DNA"/>
</dbReference>
<dbReference type="GO" id="GO:0020037">
    <property type="term" value="F:heme binding"/>
    <property type="evidence" value="ECO:0007669"/>
    <property type="project" value="InterPro"/>
</dbReference>
<gene>
    <name evidence="2" type="ORF">SAMN02982917_6526</name>
</gene>
<dbReference type="SUPFAM" id="SSF46626">
    <property type="entry name" value="Cytochrome c"/>
    <property type="match status" value="1"/>
</dbReference>
<organism evidence="2 3">
    <name type="scientific">Azospirillum oryzae</name>
    <dbReference type="NCBI Taxonomy" id="286727"/>
    <lineage>
        <taxon>Bacteria</taxon>
        <taxon>Pseudomonadati</taxon>
        <taxon>Pseudomonadota</taxon>
        <taxon>Alphaproteobacteria</taxon>
        <taxon>Rhodospirillales</taxon>
        <taxon>Azospirillaceae</taxon>
        <taxon>Azospirillum</taxon>
    </lineage>
</organism>
<sequence length="127" mass="12966">MRTRYLIFLLSVVPGATLAASGVTFPASKIDLKPQSVTLPGSGARYEGPGAAVLNTNCLLCHSPAFVDSQPPLPADVWKSEVTKMRDSFGAPIGDAAIPDIVRALVERHGLPAGNAPGGEGEAGASG</sequence>
<dbReference type="Proteomes" id="UP000192936">
    <property type="component" value="Unassembled WGS sequence"/>
</dbReference>
<dbReference type="STRING" id="286727.SAMN02982917_6526"/>
<dbReference type="InterPro" id="IPR036909">
    <property type="entry name" value="Cyt_c-like_dom_sf"/>
</dbReference>
<feature type="chain" id="PRO_5013118288" evidence="1">
    <location>
        <begin position="20"/>
        <end position="127"/>
    </location>
</feature>
<reference evidence="2 3" key="1">
    <citation type="submission" date="2017-04" db="EMBL/GenBank/DDBJ databases">
        <authorList>
            <person name="Afonso C.L."/>
            <person name="Miller P.J."/>
            <person name="Scott M.A."/>
            <person name="Spackman E."/>
            <person name="Goraichik I."/>
            <person name="Dimitrov K.M."/>
            <person name="Suarez D.L."/>
            <person name="Swayne D.E."/>
        </authorList>
    </citation>
    <scope>NUCLEOTIDE SEQUENCE [LARGE SCALE GENOMIC DNA]</scope>
    <source>
        <strain evidence="2 3">A2P</strain>
    </source>
</reference>
<evidence type="ECO:0000313" key="2">
    <source>
        <dbReference type="EMBL" id="SMF88852.1"/>
    </source>
</evidence>
<feature type="signal peptide" evidence="1">
    <location>
        <begin position="1"/>
        <end position="19"/>
    </location>
</feature>
<dbReference type="AlphaFoldDB" id="A0A1X7HLE6"/>
<dbReference type="GO" id="GO:0009055">
    <property type="term" value="F:electron transfer activity"/>
    <property type="evidence" value="ECO:0007669"/>
    <property type="project" value="InterPro"/>
</dbReference>
<proteinExistence type="predicted"/>
<evidence type="ECO:0000256" key="1">
    <source>
        <dbReference type="SAM" id="SignalP"/>
    </source>
</evidence>
<keyword evidence="1" id="KW-0732">Signal</keyword>
<dbReference type="RefSeq" id="WP_085091363.1">
    <property type="nucleotide sequence ID" value="NZ_FXAK01000009.1"/>
</dbReference>
<accession>A0A1X7HLE6</accession>
<protein>
    <submittedName>
        <fullName evidence="2">Sulfite dehydrogenase (Cytochrome) subunit SorB</fullName>
    </submittedName>
</protein>
<dbReference type="Gene3D" id="1.10.760.10">
    <property type="entry name" value="Cytochrome c-like domain"/>
    <property type="match status" value="1"/>
</dbReference>